<comment type="caution">
    <text evidence="2">The sequence shown here is derived from an EMBL/GenBank/DDBJ whole genome shotgun (WGS) entry which is preliminary data.</text>
</comment>
<accession>A0A8H4JI95</accession>
<sequence length="384" mass="43234">MNPGNSEPRQVASESSLQSSRRANKRRRHDQNGGGDERDGQKWPQGRVAIVSFECPFCKLDPHRYAECKGYQLTRLSDVMQHLSRQHRILEVTLGSDETVREHDIVLYCARCRYLFHGLSASHKRDIHMNQEIECQLANIEQTGVMLEGEFEGLKSQLRSYPRHDETFRWNIIWKWCFPGKPCPPSPYVEISVPRLEVESILQNGLGSIPGLEQEEVQSMARLFADRIFNNLPEPRSSPYVPPQGQSDSVQTAPGSNYHAPTYLPSNPAFASQHLQQQTQGVRYSSGLPYLGVHGTPTGGQRANSFHWNNTLINNSTPSRVPGSGSRTTSGNNFVHSGDFTAPASGYPPFPYIQYSTDIFESESQDDEYLNTRGNTSGRRGSEY</sequence>
<evidence type="ECO:0008006" key="4">
    <source>
        <dbReference type="Google" id="ProtNLM"/>
    </source>
</evidence>
<reference evidence="2 3" key="1">
    <citation type="submission" date="2020-01" db="EMBL/GenBank/DDBJ databases">
        <title>Identification and distribution of gene clusters putatively required for synthesis of sphingolipid metabolism inhibitors in phylogenetically diverse species of the filamentous fungus Fusarium.</title>
        <authorList>
            <person name="Kim H.-S."/>
            <person name="Busman M."/>
            <person name="Brown D.W."/>
            <person name="Divon H."/>
            <person name="Uhlig S."/>
            <person name="Proctor R.H."/>
        </authorList>
    </citation>
    <scope>NUCLEOTIDE SEQUENCE [LARGE SCALE GENOMIC DNA]</scope>
    <source>
        <strain evidence="2 3">NRRL 13308</strain>
    </source>
</reference>
<feature type="compositionally biased region" description="Acidic residues" evidence="1">
    <location>
        <begin position="360"/>
        <end position="369"/>
    </location>
</feature>
<dbReference type="AlphaFoldDB" id="A0A8H4JI95"/>
<organism evidence="2 3">
    <name type="scientific">Fusarium acutatum</name>
    <dbReference type="NCBI Taxonomy" id="78861"/>
    <lineage>
        <taxon>Eukaryota</taxon>
        <taxon>Fungi</taxon>
        <taxon>Dikarya</taxon>
        <taxon>Ascomycota</taxon>
        <taxon>Pezizomycotina</taxon>
        <taxon>Sordariomycetes</taxon>
        <taxon>Hypocreomycetidae</taxon>
        <taxon>Hypocreales</taxon>
        <taxon>Nectriaceae</taxon>
        <taxon>Fusarium</taxon>
        <taxon>Fusarium fujikuroi species complex</taxon>
    </lineage>
</organism>
<feature type="region of interest" description="Disordered" evidence="1">
    <location>
        <begin position="234"/>
        <end position="258"/>
    </location>
</feature>
<dbReference type="OrthoDB" id="3564303at2759"/>
<feature type="compositionally biased region" description="Polar residues" evidence="1">
    <location>
        <begin position="372"/>
        <end position="384"/>
    </location>
</feature>
<dbReference type="Proteomes" id="UP000536711">
    <property type="component" value="Unassembled WGS sequence"/>
</dbReference>
<feature type="compositionally biased region" description="Polar residues" evidence="1">
    <location>
        <begin position="1"/>
        <end position="21"/>
    </location>
</feature>
<dbReference type="EMBL" id="JAADJF010000258">
    <property type="protein sequence ID" value="KAF4429955.1"/>
    <property type="molecule type" value="Genomic_DNA"/>
</dbReference>
<feature type="region of interest" description="Disordered" evidence="1">
    <location>
        <begin position="357"/>
        <end position="384"/>
    </location>
</feature>
<feature type="region of interest" description="Disordered" evidence="1">
    <location>
        <begin position="314"/>
        <end position="337"/>
    </location>
</feature>
<feature type="compositionally biased region" description="Polar residues" evidence="1">
    <location>
        <begin position="244"/>
        <end position="255"/>
    </location>
</feature>
<gene>
    <name evidence="2" type="ORF">FACUT_8995</name>
</gene>
<name>A0A8H4JI95_9HYPO</name>
<protein>
    <recommendedName>
        <fullName evidence="4">C2H2-type domain-containing protein</fullName>
    </recommendedName>
</protein>
<dbReference type="PANTHER" id="PTHR38166:SF1">
    <property type="entry name" value="C2H2-TYPE DOMAIN-CONTAINING PROTEIN"/>
    <property type="match status" value="1"/>
</dbReference>
<feature type="compositionally biased region" description="Polar residues" evidence="1">
    <location>
        <begin position="314"/>
        <end position="335"/>
    </location>
</feature>
<evidence type="ECO:0000313" key="3">
    <source>
        <dbReference type="Proteomes" id="UP000536711"/>
    </source>
</evidence>
<evidence type="ECO:0000313" key="2">
    <source>
        <dbReference type="EMBL" id="KAF4429955.1"/>
    </source>
</evidence>
<evidence type="ECO:0000256" key="1">
    <source>
        <dbReference type="SAM" id="MobiDB-lite"/>
    </source>
</evidence>
<proteinExistence type="predicted"/>
<feature type="region of interest" description="Disordered" evidence="1">
    <location>
        <begin position="1"/>
        <end position="42"/>
    </location>
</feature>
<dbReference type="PANTHER" id="PTHR38166">
    <property type="entry name" value="C2H2-TYPE DOMAIN-CONTAINING PROTEIN-RELATED"/>
    <property type="match status" value="1"/>
</dbReference>
<keyword evidence="3" id="KW-1185">Reference proteome</keyword>